<dbReference type="PANTHER" id="PTHR16056">
    <property type="entry name" value="REGULATOR OF MICROTUBULE DYNAMICS PROTEIN"/>
    <property type="match status" value="1"/>
</dbReference>
<dbReference type="OrthoDB" id="361362at2759"/>
<feature type="region of interest" description="Disordered" evidence="4">
    <location>
        <begin position="1"/>
        <end position="27"/>
    </location>
</feature>
<evidence type="ECO:0000313" key="7">
    <source>
        <dbReference type="Proteomes" id="UP000193689"/>
    </source>
</evidence>
<comment type="similarity">
    <text evidence="3">Belongs to the IPI1/TEX10 family.</text>
</comment>
<dbReference type="GO" id="GO:0006364">
    <property type="term" value="P:rRNA processing"/>
    <property type="evidence" value="ECO:0007669"/>
    <property type="project" value="UniProtKB-UniRule"/>
</dbReference>
<evidence type="ECO:0000313" key="6">
    <source>
        <dbReference type="EMBL" id="ORY67363.1"/>
    </source>
</evidence>
<dbReference type="InterPro" id="IPR024679">
    <property type="entry name" value="Ipi1_N"/>
</dbReference>
<comment type="subunit">
    <text evidence="3">Component of the RIX1 complex.</text>
</comment>
<dbReference type="FunCoup" id="A0A1Y2E717">
    <property type="interactions" value="227"/>
</dbReference>
<dbReference type="AlphaFoldDB" id="A0A1Y2E717"/>
<keyword evidence="7" id="KW-1185">Reference proteome</keyword>
<feature type="compositionally biased region" description="Basic residues" evidence="4">
    <location>
        <begin position="1"/>
        <end position="11"/>
    </location>
</feature>
<dbReference type="STRING" id="1141098.A0A1Y2E717"/>
<sequence length="351" mass="39030">MGSSTRKKKEKKKDFQKPKLKVGKTKAKAANFTDTSFNSKAIVLHQQLAEEAPDSDARFRHNLSLTASRSDSQRRDALASLTSQLTSNLDIPIGTSTILHKLLPLMTDISGPVRSQLLKLLKALPAEEVKPDVEKLILYIRGAMSHISQDIKNDGLNYMEWLLDIAGDEVVVGAGCWIKPLKVFMSILGWASGPTTSATGKGKGGWTSAPRTTFGAQKHGQSYPRQILVLAKFLQHGFKPETSTFWTSNDWFNQFSRVPRTPNAFGYIGLFHAPRDEDGEIYRDREDRQKVFHKRFLEAVQNGVNMAKQEGGLAGRAAAVLDKVLKEGMADYEAPSRDYDADDGLWDGYIM</sequence>
<dbReference type="GeneID" id="63779782"/>
<evidence type="ECO:0000256" key="4">
    <source>
        <dbReference type="SAM" id="MobiDB-lite"/>
    </source>
</evidence>
<dbReference type="Pfam" id="PF12333">
    <property type="entry name" value="Ipi1_N"/>
    <property type="match status" value="1"/>
</dbReference>
<dbReference type="PANTHER" id="PTHR16056:SF2">
    <property type="entry name" value="TESTIS-EXPRESSED PROTEIN 10"/>
    <property type="match status" value="1"/>
</dbReference>
<organism evidence="6 7">
    <name type="scientific">Pseudomassariella vexata</name>
    <dbReference type="NCBI Taxonomy" id="1141098"/>
    <lineage>
        <taxon>Eukaryota</taxon>
        <taxon>Fungi</taxon>
        <taxon>Dikarya</taxon>
        <taxon>Ascomycota</taxon>
        <taxon>Pezizomycotina</taxon>
        <taxon>Sordariomycetes</taxon>
        <taxon>Xylariomycetidae</taxon>
        <taxon>Amphisphaeriales</taxon>
        <taxon>Pseudomassariaceae</taxon>
        <taxon>Pseudomassariella</taxon>
    </lineage>
</organism>
<reference evidence="6 7" key="1">
    <citation type="submission" date="2016-07" db="EMBL/GenBank/DDBJ databases">
        <title>Pervasive Adenine N6-methylation of Active Genes in Fungi.</title>
        <authorList>
            <consortium name="DOE Joint Genome Institute"/>
            <person name="Mondo S.J."/>
            <person name="Dannebaum R.O."/>
            <person name="Kuo R.C."/>
            <person name="Labutti K."/>
            <person name="Haridas S."/>
            <person name="Kuo A."/>
            <person name="Salamov A."/>
            <person name="Ahrendt S.R."/>
            <person name="Lipzen A."/>
            <person name="Sullivan W."/>
            <person name="Andreopoulos W.B."/>
            <person name="Clum A."/>
            <person name="Lindquist E."/>
            <person name="Daum C."/>
            <person name="Ramamoorthy G.K."/>
            <person name="Gryganskyi A."/>
            <person name="Culley D."/>
            <person name="Magnuson J.K."/>
            <person name="James T.Y."/>
            <person name="O'Malley M.A."/>
            <person name="Stajich J.E."/>
            <person name="Spatafora J.W."/>
            <person name="Visel A."/>
            <person name="Grigoriev I.V."/>
        </authorList>
    </citation>
    <scope>NUCLEOTIDE SEQUENCE [LARGE SCALE GENOMIC DNA]</scope>
    <source>
        <strain evidence="6 7">CBS 129021</strain>
    </source>
</reference>
<keyword evidence="2 3" id="KW-0539">Nucleus</keyword>
<evidence type="ECO:0000256" key="1">
    <source>
        <dbReference type="ARBA" id="ARBA00004123"/>
    </source>
</evidence>
<dbReference type="InParanoid" id="A0A1Y2E717"/>
<feature type="domain" description="Pre-rRNA-processing protein Ipi1 N-terminal" evidence="5">
    <location>
        <begin position="127"/>
        <end position="234"/>
    </location>
</feature>
<proteinExistence type="inferred from homology"/>
<comment type="caution">
    <text evidence="6">The sequence shown here is derived from an EMBL/GenBank/DDBJ whole genome shotgun (WGS) entry which is preliminary data.</text>
</comment>
<dbReference type="EMBL" id="MCFJ01000004">
    <property type="protein sequence ID" value="ORY67363.1"/>
    <property type="molecule type" value="Genomic_DNA"/>
</dbReference>
<dbReference type="GO" id="GO:0120330">
    <property type="term" value="C:rixosome complex"/>
    <property type="evidence" value="ECO:0007669"/>
    <property type="project" value="UniProtKB-UniRule"/>
</dbReference>
<keyword evidence="3" id="KW-0698">rRNA processing</keyword>
<dbReference type="RefSeq" id="XP_040717987.1">
    <property type="nucleotide sequence ID" value="XM_040863570.1"/>
</dbReference>
<protein>
    <recommendedName>
        <fullName evidence="3">Pre-rRNA-processing protein</fullName>
    </recommendedName>
</protein>
<comment type="subcellular location">
    <subcellularLocation>
        <location evidence="1 3">Nucleus</location>
    </subcellularLocation>
</comment>
<gene>
    <name evidence="6" type="ORF">BCR38DRAFT_482983</name>
</gene>
<dbReference type="GO" id="GO:0005634">
    <property type="term" value="C:nucleus"/>
    <property type="evidence" value="ECO:0007669"/>
    <property type="project" value="UniProtKB-SubCell"/>
</dbReference>
<evidence type="ECO:0000259" key="5">
    <source>
        <dbReference type="Pfam" id="PF12333"/>
    </source>
</evidence>
<accession>A0A1Y2E717</accession>
<evidence type="ECO:0000256" key="3">
    <source>
        <dbReference type="RuleBase" id="RU368021"/>
    </source>
</evidence>
<comment type="function">
    <text evidence="3">Component of the RIX1 complex required for processing of ITS2 sequences from 35S pre-rRNA.</text>
</comment>
<name>A0A1Y2E717_9PEZI</name>
<keyword evidence="3" id="KW-0690">Ribosome biogenesis</keyword>
<evidence type="ECO:0000256" key="2">
    <source>
        <dbReference type="ARBA" id="ARBA00023242"/>
    </source>
</evidence>
<dbReference type="Proteomes" id="UP000193689">
    <property type="component" value="Unassembled WGS sequence"/>
</dbReference>
<feature type="compositionally biased region" description="Basic residues" evidence="4">
    <location>
        <begin position="18"/>
        <end position="27"/>
    </location>
</feature>